<dbReference type="PROSITE" id="PS51318">
    <property type="entry name" value="TAT"/>
    <property type="match status" value="1"/>
</dbReference>
<sequence length="467" mass="52025">MAWNMNLIDRRRFLRGSGLALALPMFGSVSGPMARGADPRPNPKRLGCFYFPDGVPMPLPEDPAYKDWSWFPQGGGSEFTFSKCMEPLESIKDELTVLSGFSHPRSRSVHGHNNADQFLTAAATGGGDKEYENTISLDQEYAQYVGDQTRFASLVMSTDGGTGTARGTHTISFDRNGRPIPAEHRPKQIFDRLFVKNDADSARRLLLSRSALDEMLEDARRLRRSLSTTDRRSLDEYLDSVRQAEIKVEKAKRWLGAPLPSVDGDQLNLELTTEEPRKYLQTMFDLIFLAFKTDSTRVATYQIGRENGVGRSDHLARAVGFNLAHQLSHETKNPDGWKNFGTYCRFLNEEYGRFIGKLKATPEPAGSGSMLDNTLLLLGSASSAFHLSRNYPLILAGGKQMGFKHGQYLNHAGDNFQGGPWLGKREPWQDEAKGEDLPLSNLYVTMLQRLGVQTDSFADSTGAVENI</sequence>
<dbReference type="AlphaFoldDB" id="A0A518HPN9"/>
<proteinExistence type="predicted"/>
<evidence type="ECO:0008006" key="4">
    <source>
        <dbReference type="Google" id="ProtNLM"/>
    </source>
</evidence>
<dbReference type="OrthoDB" id="9146593at2"/>
<evidence type="ECO:0000313" key="3">
    <source>
        <dbReference type="Proteomes" id="UP000319004"/>
    </source>
</evidence>
<dbReference type="EMBL" id="CP037423">
    <property type="protein sequence ID" value="QDV42812.1"/>
    <property type="molecule type" value="Genomic_DNA"/>
</dbReference>
<evidence type="ECO:0000256" key="1">
    <source>
        <dbReference type="SAM" id="MobiDB-lite"/>
    </source>
</evidence>
<dbReference type="InterPro" id="IPR006311">
    <property type="entry name" value="TAT_signal"/>
</dbReference>
<feature type="region of interest" description="Disordered" evidence="1">
    <location>
        <begin position="162"/>
        <end position="181"/>
    </location>
</feature>
<gene>
    <name evidence="2" type="ORF">Enr13x_26620</name>
</gene>
<accession>A0A518HPN9</accession>
<evidence type="ECO:0000313" key="2">
    <source>
        <dbReference type="EMBL" id="QDV42812.1"/>
    </source>
</evidence>
<dbReference type="InterPro" id="IPR011447">
    <property type="entry name" value="DUF1552"/>
</dbReference>
<organism evidence="2 3">
    <name type="scientific">Stieleria neptunia</name>
    <dbReference type="NCBI Taxonomy" id="2527979"/>
    <lineage>
        <taxon>Bacteria</taxon>
        <taxon>Pseudomonadati</taxon>
        <taxon>Planctomycetota</taxon>
        <taxon>Planctomycetia</taxon>
        <taxon>Pirellulales</taxon>
        <taxon>Pirellulaceae</taxon>
        <taxon>Stieleria</taxon>
    </lineage>
</organism>
<dbReference type="KEGG" id="snep:Enr13x_26620"/>
<dbReference type="Pfam" id="PF07586">
    <property type="entry name" value="HXXSHH"/>
    <property type="match status" value="1"/>
</dbReference>
<protein>
    <recommendedName>
        <fullName evidence="4">DUF1552 domain-containing protein</fullName>
    </recommendedName>
</protein>
<reference evidence="2 3" key="1">
    <citation type="submission" date="2019-03" db="EMBL/GenBank/DDBJ databases">
        <title>Deep-cultivation of Planctomycetes and their phenomic and genomic characterization uncovers novel biology.</title>
        <authorList>
            <person name="Wiegand S."/>
            <person name="Jogler M."/>
            <person name="Boedeker C."/>
            <person name="Pinto D."/>
            <person name="Vollmers J."/>
            <person name="Rivas-Marin E."/>
            <person name="Kohn T."/>
            <person name="Peeters S.H."/>
            <person name="Heuer A."/>
            <person name="Rast P."/>
            <person name="Oberbeckmann S."/>
            <person name="Bunk B."/>
            <person name="Jeske O."/>
            <person name="Meyerdierks A."/>
            <person name="Storesund J.E."/>
            <person name="Kallscheuer N."/>
            <person name="Luecker S."/>
            <person name="Lage O.M."/>
            <person name="Pohl T."/>
            <person name="Merkel B.J."/>
            <person name="Hornburger P."/>
            <person name="Mueller R.-W."/>
            <person name="Bruemmer F."/>
            <person name="Labrenz M."/>
            <person name="Spormann A.M."/>
            <person name="Op den Camp H."/>
            <person name="Overmann J."/>
            <person name="Amann R."/>
            <person name="Jetten M.S.M."/>
            <person name="Mascher T."/>
            <person name="Medema M.H."/>
            <person name="Devos D.P."/>
            <person name="Kaster A.-K."/>
            <person name="Ovreas L."/>
            <person name="Rohde M."/>
            <person name="Galperin M.Y."/>
            <person name="Jogler C."/>
        </authorList>
    </citation>
    <scope>NUCLEOTIDE SEQUENCE [LARGE SCALE GENOMIC DNA]</scope>
    <source>
        <strain evidence="2 3">Enr13</strain>
    </source>
</reference>
<dbReference type="RefSeq" id="WP_145386494.1">
    <property type="nucleotide sequence ID" value="NZ_CP037423.1"/>
</dbReference>
<name>A0A518HPN9_9BACT</name>
<keyword evidence="3" id="KW-1185">Reference proteome</keyword>
<dbReference type="Proteomes" id="UP000319004">
    <property type="component" value="Chromosome"/>
</dbReference>